<keyword evidence="2" id="KW-0238">DNA-binding</keyword>
<keyword evidence="1" id="KW-0805">Transcription regulation</keyword>
<dbReference type="SMART" id="SM00347">
    <property type="entry name" value="HTH_MARR"/>
    <property type="match status" value="1"/>
</dbReference>
<name>A0AAU8ARL5_9RHOB</name>
<feature type="domain" description="HTH marR-type" evidence="4">
    <location>
        <begin position="12"/>
        <end position="144"/>
    </location>
</feature>
<evidence type="ECO:0000259" key="4">
    <source>
        <dbReference type="PROSITE" id="PS50995"/>
    </source>
</evidence>
<dbReference type="RefSeq" id="WP_353475680.1">
    <property type="nucleotide sequence ID" value="NZ_CP123386.1"/>
</dbReference>
<dbReference type="InterPro" id="IPR039422">
    <property type="entry name" value="MarR/SlyA-like"/>
</dbReference>
<dbReference type="PROSITE" id="PS01117">
    <property type="entry name" value="HTH_MARR_1"/>
    <property type="match status" value="1"/>
</dbReference>
<evidence type="ECO:0000313" key="5">
    <source>
        <dbReference type="EMBL" id="XCC96788.1"/>
    </source>
</evidence>
<evidence type="ECO:0000256" key="1">
    <source>
        <dbReference type="ARBA" id="ARBA00023015"/>
    </source>
</evidence>
<reference evidence="5" key="1">
    <citation type="submission" date="2023-02" db="EMBL/GenBank/DDBJ databases">
        <title>Description and genomic characterization of Salipiger bruguierae sp. nov., isolated from the sediment of mangrove plant Bruguiera sexangula.</title>
        <authorList>
            <person name="Long M."/>
        </authorList>
    </citation>
    <scope>NUCLEOTIDE SEQUENCE</scope>
    <source>
        <strain evidence="5">H15</strain>
        <plasmid evidence="5">unnamed1</plasmid>
    </source>
</reference>
<dbReference type="Gene3D" id="1.10.10.10">
    <property type="entry name" value="Winged helix-like DNA-binding domain superfamily/Winged helix DNA-binding domain"/>
    <property type="match status" value="1"/>
</dbReference>
<proteinExistence type="predicted"/>
<dbReference type="GO" id="GO:0003677">
    <property type="term" value="F:DNA binding"/>
    <property type="evidence" value="ECO:0007669"/>
    <property type="project" value="UniProtKB-KW"/>
</dbReference>
<dbReference type="SUPFAM" id="SSF46785">
    <property type="entry name" value="Winged helix' DNA-binding domain"/>
    <property type="match status" value="1"/>
</dbReference>
<geneLocation type="plasmid" evidence="5">
    <name>unnamed1</name>
</geneLocation>
<dbReference type="InterPro" id="IPR000835">
    <property type="entry name" value="HTH_MarR-typ"/>
</dbReference>
<gene>
    <name evidence="5" type="ORF">PVT71_24145</name>
</gene>
<accession>A0AAU8ARL5</accession>
<dbReference type="InterPro" id="IPR023187">
    <property type="entry name" value="Tscrpt_reg_MarR-type_CS"/>
</dbReference>
<keyword evidence="5" id="KW-0614">Plasmid</keyword>
<organism evidence="5">
    <name type="scientific">Alloyangia sp. H15</name>
    <dbReference type="NCBI Taxonomy" id="3029062"/>
    <lineage>
        <taxon>Bacteria</taxon>
        <taxon>Pseudomonadati</taxon>
        <taxon>Pseudomonadota</taxon>
        <taxon>Alphaproteobacteria</taxon>
        <taxon>Rhodobacterales</taxon>
        <taxon>Roseobacteraceae</taxon>
        <taxon>Alloyangia</taxon>
    </lineage>
</organism>
<protein>
    <submittedName>
        <fullName evidence="5">MarR family transcriptional regulator</fullName>
    </submittedName>
</protein>
<evidence type="ECO:0000256" key="3">
    <source>
        <dbReference type="ARBA" id="ARBA00023163"/>
    </source>
</evidence>
<dbReference type="PANTHER" id="PTHR33164">
    <property type="entry name" value="TRANSCRIPTIONAL REGULATOR, MARR FAMILY"/>
    <property type="match status" value="1"/>
</dbReference>
<dbReference type="Pfam" id="PF01047">
    <property type="entry name" value="MarR"/>
    <property type="match status" value="1"/>
</dbReference>
<sequence>MPRRPTDLQPEAARLTETLSDLWAAITTASRSRGQPSHLAPTQARALQMIAENDGITPAALAAQLEMSRPQLSEVLRRLEDGELVLRMKSSTDGRSFILTPTTAGLAALGHLRHGPAGAVAEALSSLREEDARKIIASLPALSRLAAALSGIVDGDVAS</sequence>
<dbReference type="GO" id="GO:0003700">
    <property type="term" value="F:DNA-binding transcription factor activity"/>
    <property type="evidence" value="ECO:0007669"/>
    <property type="project" value="InterPro"/>
</dbReference>
<dbReference type="PANTHER" id="PTHR33164:SF43">
    <property type="entry name" value="HTH-TYPE TRANSCRIPTIONAL REPRESSOR YETL"/>
    <property type="match status" value="1"/>
</dbReference>
<dbReference type="AlphaFoldDB" id="A0AAU8ARL5"/>
<dbReference type="InterPro" id="IPR036390">
    <property type="entry name" value="WH_DNA-bd_sf"/>
</dbReference>
<dbReference type="InterPro" id="IPR036388">
    <property type="entry name" value="WH-like_DNA-bd_sf"/>
</dbReference>
<keyword evidence="3" id="KW-0804">Transcription</keyword>
<dbReference type="EMBL" id="CP123386">
    <property type="protein sequence ID" value="XCC96788.1"/>
    <property type="molecule type" value="Genomic_DNA"/>
</dbReference>
<evidence type="ECO:0000256" key="2">
    <source>
        <dbReference type="ARBA" id="ARBA00023125"/>
    </source>
</evidence>
<dbReference type="GO" id="GO:0006950">
    <property type="term" value="P:response to stress"/>
    <property type="evidence" value="ECO:0007669"/>
    <property type="project" value="TreeGrafter"/>
</dbReference>
<dbReference type="PROSITE" id="PS50995">
    <property type="entry name" value="HTH_MARR_2"/>
    <property type="match status" value="1"/>
</dbReference>